<dbReference type="Proteomes" id="UP000321234">
    <property type="component" value="Unassembled WGS sequence"/>
</dbReference>
<reference evidence="5 6" key="1">
    <citation type="submission" date="2019-07" db="EMBL/GenBank/DDBJ databases">
        <title>Quadrisphaera sp. strain DD2A genome sequencing and assembly.</title>
        <authorList>
            <person name="Kim I."/>
        </authorList>
    </citation>
    <scope>NUCLEOTIDE SEQUENCE [LARGE SCALE GENOMIC DNA]</scope>
    <source>
        <strain evidence="5 6">DD2A</strain>
    </source>
</reference>
<dbReference type="Gene3D" id="3.90.550.10">
    <property type="entry name" value="Spore Coat Polysaccharide Biosynthesis Protein SpsA, Chain A"/>
    <property type="match status" value="1"/>
</dbReference>
<feature type="region of interest" description="Disordered" evidence="2">
    <location>
        <begin position="555"/>
        <end position="587"/>
    </location>
</feature>
<feature type="domain" description="Galactosyltransferase C-terminal" evidence="4">
    <location>
        <begin position="314"/>
        <end position="360"/>
    </location>
</feature>
<dbReference type="PANTHER" id="PTHR43685:SF3">
    <property type="entry name" value="SLR2126 PROTEIN"/>
    <property type="match status" value="1"/>
</dbReference>
<keyword evidence="6" id="KW-1185">Reference proteome</keyword>
<organism evidence="5 6">
    <name type="scientific">Quadrisphaera setariae</name>
    <dbReference type="NCBI Taxonomy" id="2593304"/>
    <lineage>
        <taxon>Bacteria</taxon>
        <taxon>Bacillati</taxon>
        <taxon>Actinomycetota</taxon>
        <taxon>Actinomycetes</taxon>
        <taxon>Kineosporiales</taxon>
        <taxon>Kineosporiaceae</taxon>
        <taxon>Quadrisphaera</taxon>
    </lineage>
</organism>
<dbReference type="CDD" id="cd00761">
    <property type="entry name" value="Glyco_tranf_GTA_type"/>
    <property type="match status" value="1"/>
</dbReference>
<dbReference type="InterPro" id="IPR029044">
    <property type="entry name" value="Nucleotide-diphossugar_trans"/>
</dbReference>
<dbReference type="Pfam" id="PF02709">
    <property type="entry name" value="Glyco_transf_7C"/>
    <property type="match status" value="1"/>
</dbReference>
<gene>
    <name evidence="5" type="ORF">FMM08_05240</name>
</gene>
<evidence type="ECO:0000256" key="1">
    <source>
        <dbReference type="ARBA" id="ARBA00022679"/>
    </source>
</evidence>
<evidence type="ECO:0000259" key="3">
    <source>
        <dbReference type="Pfam" id="PF00535"/>
    </source>
</evidence>
<evidence type="ECO:0000259" key="4">
    <source>
        <dbReference type="Pfam" id="PF02709"/>
    </source>
</evidence>
<dbReference type="InterPro" id="IPR050834">
    <property type="entry name" value="Glycosyltransf_2"/>
</dbReference>
<name>A0A5C8ZKF5_9ACTN</name>
<feature type="compositionally biased region" description="Low complexity" evidence="2">
    <location>
        <begin position="37"/>
        <end position="59"/>
    </location>
</feature>
<dbReference type="Pfam" id="PF00535">
    <property type="entry name" value="Glycos_transf_2"/>
    <property type="match status" value="1"/>
</dbReference>
<dbReference type="SUPFAM" id="SSF53448">
    <property type="entry name" value="Nucleotide-diphospho-sugar transferases"/>
    <property type="match status" value="1"/>
</dbReference>
<accession>A0A5C8ZKF5</accession>
<feature type="compositionally biased region" description="Basic and acidic residues" evidence="2">
    <location>
        <begin position="115"/>
        <end position="127"/>
    </location>
</feature>
<feature type="compositionally biased region" description="Basic and acidic residues" evidence="2">
    <location>
        <begin position="555"/>
        <end position="573"/>
    </location>
</feature>
<feature type="domain" description="Glycosyltransferase 2-like" evidence="3">
    <location>
        <begin position="151"/>
        <end position="276"/>
    </location>
</feature>
<feature type="region of interest" description="Disordered" evidence="2">
    <location>
        <begin position="1"/>
        <end position="147"/>
    </location>
</feature>
<dbReference type="OrthoDB" id="4120491at2"/>
<sequence>MGQAVIGPRGPGPRPAGAGGSARAHGARQRLGGLGRPAGPAALARGAGGAARPPVGVGVHQRLDRRGSASARAAQRLRRRAAGAHPRLRHRLRRPARRPGAGVGRPGQHVAGPRSADRPDRRADRGAGARGAGGTPHRGRRVSGASTTTVSVVVPHYEAPHDLSLLLTALELQDHPLHLLDVVVADDGSAQAPDPGERPYRVRVVAQADEGFRAAAARNLGAAAGSGEVVCFLDADTVPEPGYVSAVVRAVEAGADLVVGRRRHGDLASTSPDQLRRWFGGDAASAPEEFEEPAWLLEAYERTDHLRTAGDDAYRFVISAVLSTTRALFEEVGGFEETFTAYGGEDWELAHRCWLAGATFHHERDAVAWHDGEDFAGRTDDDDARRSRNVEGLALARFVAGPATRGQPGGGLVWDHPDVVVVLDDAAGGGLAEDADGADAVACVMSLLAGSDAGVWLRDGRVAALLDDPRVHVGEPPRAVLGRCRYRVDLDRPVVLVGATLAELAEVAPVRVGEHLVVRRTRDDHREDGAEVLVLDADGVSADVPRAVDLQRAWGRADHQHEPRFQRSGHLSERTPSSVTERPIASA</sequence>
<protein>
    <submittedName>
        <fullName evidence="5">Glycosyltransferase</fullName>
    </submittedName>
</protein>
<evidence type="ECO:0000313" key="5">
    <source>
        <dbReference type="EMBL" id="TXR57613.1"/>
    </source>
</evidence>
<comment type="caution">
    <text evidence="5">The sequence shown here is derived from an EMBL/GenBank/DDBJ whole genome shotgun (WGS) entry which is preliminary data.</text>
</comment>
<feature type="compositionally biased region" description="Basic residues" evidence="2">
    <location>
        <begin position="75"/>
        <end position="97"/>
    </location>
</feature>
<evidence type="ECO:0000256" key="2">
    <source>
        <dbReference type="SAM" id="MobiDB-lite"/>
    </source>
</evidence>
<dbReference type="EMBL" id="VKAC01000002">
    <property type="protein sequence ID" value="TXR57613.1"/>
    <property type="molecule type" value="Genomic_DNA"/>
</dbReference>
<dbReference type="InterPro" id="IPR027791">
    <property type="entry name" value="Galactosyl_T_C"/>
</dbReference>
<evidence type="ECO:0000313" key="6">
    <source>
        <dbReference type="Proteomes" id="UP000321234"/>
    </source>
</evidence>
<dbReference type="AlphaFoldDB" id="A0A5C8ZKF5"/>
<keyword evidence="1 5" id="KW-0808">Transferase</keyword>
<dbReference type="PANTHER" id="PTHR43685">
    <property type="entry name" value="GLYCOSYLTRANSFERASE"/>
    <property type="match status" value="1"/>
</dbReference>
<dbReference type="InterPro" id="IPR001173">
    <property type="entry name" value="Glyco_trans_2-like"/>
</dbReference>
<dbReference type="GO" id="GO:0016740">
    <property type="term" value="F:transferase activity"/>
    <property type="evidence" value="ECO:0007669"/>
    <property type="project" value="UniProtKB-KW"/>
</dbReference>
<proteinExistence type="predicted"/>